<evidence type="ECO:0000256" key="2">
    <source>
        <dbReference type="ARBA" id="ARBA00008914"/>
    </source>
</evidence>
<comment type="similarity">
    <text evidence="2">Belongs to the MotB family.</text>
</comment>
<dbReference type="InterPro" id="IPR006665">
    <property type="entry name" value="OmpA-like"/>
</dbReference>
<dbReference type="GO" id="GO:0005886">
    <property type="term" value="C:plasma membrane"/>
    <property type="evidence" value="ECO:0007669"/>
    <property type="project" value="UniProtKB-SubCell"/>
</dbReference>
<evidence type="ECO:0000256" key="6">
    <source>
        <dbReference type="ARBA" id="ARBA00023136"/>
    </source>
</evidence>
<evidence type="ECO:0000313" key="9">
    <source>
        <dbReference type="EMBL" id="MBO8463832.1"/>
    </source>
</evidence>
<dbReference type="Proteomes" id="UP000823618">
    <property type="component" value="Unassembled WGS sequence"/>
</dbReference>
<keyword evidence="6 7" id="KW-0472">Membrane</keyword>
<dbReference type="InterPro" id="IPR036737">
    <property type="entry name" value="OmpA-like_sf"/>
</dbReference>
<comment type="caution">
    <text evidence="9">The sequence shown here is derived from an EMBL/GenBank/DDBJ whole genome shotgun (WGS) entry which is preliminary data.</text>
</comment>
<sequence>MMKRKKAPEGGASWMDTYGDMVTLLLCFFVLLYSISSVDEVKWKALVKSLNAGDEQEIAEMVIEKSKETVANNGEDEKYKEDMNFDELYKLLKQSVKEIGIEDQAEVSKGDGFTFISFRDKIFFDGDSSYLKKEGEKVLDAFAKVLKKVSSHVEEIQVIGHTSQGDPNTPNNVRIDRTLSALRSMEVTVYLQEKNVISPDKLVSVSYGQFRPIASVKTKDGRAKNRRVEILITENNAVAKNLEQYYEEVYKEK</sequence>
<dbReference type="InterPro" id="IPR025713">
    <property type="entry name" value="MotB-like_N_dom"/>
</dbReference>
<feature type="domain" description="OmpA-like" evidence="8">
    <location>
        <begin position="111"/>
        <end position="236"/>
    </location>
</feature>
<dbReference type="InterPro" id="IPR050330">
    <property type="entry name" value="Bact_OuterMem_StrucFunc"/>
</dbReference>
<keyword evidence="4" id="KW-0812">Transmembrane</keyword>
<evidence type="ECO:0000313" key="10">
    <source>
        <dbReference type="Proteomes" id="UP000823618"/>
    </source>
</evidence>
<dbReference type="CDD" id="cd07185">
    <property type="entry name" value="OmpA_C-like"/>
    <property type="match status" value="1"/>
</dbReference>
<dbReference type="Pfam" id="PF00691">
    <property type="entry name" value="OmpA"/>
    <property type="match status" value="1"/>
</dbReference>
<evidence type="ECO:0000256" key="3">
    <source>
        <dbReference type="ARBA" id="ARBA00022475"/>
    </source>
</evidence>
<keyword evidence="9" id="KW-0966">Cell projection</keyword>
<evidence type="ECO:0000256" key="4">
    <source>
        <dbReference type="ARBA" id="ARBA00022692"/>
    </source>
</evidence>
<keyword evidence="9" id="KW-0282">Flagellum</keyword>
<dbReference type="PROSITE" id="PS51123">
    <property type="entry name" value="OMPA_2"/>
    <property type="match status" value="1"/>
</dbReference>
<keyword evidence="5" id="KW-1133">Transmembrane helix</keyword>
<dbReference type="AlphaFoldDB" id="A0A9D9N865"/>
<evidence type="ECO:0000256" key="1">
    <source>
        <dbReference type="ARBA" id="ARBA00004162"/>
    </source>
</evidence>
<protein>
    <submittedName>
        <fullName evidence="9">Flagellar motor protein MotB</fullName>
    </submittedName>
</protein>
<reference evidence="9" key="2">
    <citation type="journal article" date="2021" name="PeerJ">
        <title>Extensive microbial diversity within the chicken gut microbiome revealed by metagenomics and culture.</title>
        <authorList>
            <person name="Gilroy R."/>
            <person name="Ravi A."/>
            <person name="Getino M."/>
            <person name="Pursley I."/>
            <person name="Horton D.L."/>
            <person name="Alikhan N.F."/>
            <person name="Baker D."/>
            <person name="Gharbi K."/>
            <person name="Hall N."/>
            <person name="Watson M."/>
            <person name="Adriaenssens E.M."/>
            <person name="Foster-Nyarko E."/>
            <person name="Jarju S."/>
            <person name="Secka A."/>
            <person name="Antonio M."/>
            <person name="Oren A."/>
            <person name="Chaudhuri R.R."/>
            <person name="La Ragione R."/>
            <person name="Hildebrand F."/>
            <person name="Pallen M.J."/>
        </authorList>
    </citation>
    <scope>NUCLEOTIDE SEQUENCE</scope>
    <source>
        <strain evidence="9">E3-2379</strain>
    </source>
</reference>
<accession>A0A9D9N865</accession>
<dbReference type="PANTHER" id="PTHR30329:SF21">
    <property type="entry name" value="LIPOPROTEIN YIAD-RELATED"/>
    <property type="match status" value="1"/>
</dbReference>
<dbReference type="PANTHER" id="PTHR30329">
    <property type="entry name" value="STATOR ELEMENT OF FLAGELLAR MOTOR COMPLEX"/>
    <property type="match status" value="1"/>
</dbReference>
<evidence type="ECO:0000256" key="5">
    <source>
        <dbReference type="ARBA" id="ARBA00022989"/>
    </source>
</evidence>
<dbReference type="EMBL" id="JADIML010000215">
    <property type="protein sequence ID" value="MBO8463832.1"/>
    <property type="molecule type" value="Genomic_DNA"/>
</dbReference>
<proteinExistence type="inferred from homology"/>
<comment type="subcellular location">
    <subcellularLocation>
        <location evidence="1">Cell membrane</location>
        <topology evidence="1">Single-pass membrane protein</topology>
    </subcellularLocation>
</comment>
<reference evidence="9" key="1">
    <citation type="submission" date="2020-10" db="EMBL/GenBank/DDBJ databases">
        <authorList>
            <person name="Gilroy R."/>
        </authorList>
    </citation>
    <scope>NUCLEOTIDE SEQUENCE</scope>
    <source>
        <strain evidence="9">E3-2379</strain>
    </source>
</reference>
<name>A0A9D9N865_9FIRM</name>
<dbReference type="Gene3D" id="3.30.1330.60">
    <property type="entry name" value="OmpA-like domain"/>
    <property type="match status" value="1"/>
</dbReference>
<dbReference type="SUPFAM" id="SSF103088">
    <property type="entry name" value="OmpA-like"/>
    <property type="match status" value="1"/>
</dbReference>
<organism evidence="9 10">
    <name type="scientific">Candidatus Scybalomonas excrementavium</name>
    <dbReference type="NCBI Taxonomy" id="2840943"/>
    <lineage>
        <taxon>Bacteria</taxon>
        <taxon>Bacillati</taxon>
        <taxon>Bacillota</taxon>
        <taxon>Clostridia</taxon>
        <taxon>Lachnospirales</taxon>
        <taxon>Lachnospiraceae</taxon>
        <taxon>Lachnospiraceae incertae sedis</taxon>
        <taxon>Candidatus Scybalomonas</taxon>
    </lineage>
</organism>
<evidence type="ECO:0000259" key="8">
    <source>
        <dbReference type="PROSITE" id="PS51123"/>
    </source>
</evidence>
<evidence type="ECO:0000256" key="7">
    <source>
        <dbReference type="PROSITE-ProRule" id="PRU00473"/>
    </source>
</evidence>
<keyword evidence="3" id="KW-1003">Cell membrane</keyword>
<gene>
    <name evidence="9" type="ORF">IAC13_07870</name>
</gene>
<dbReference type="Pfam" id="PF13677">
    <property type="entry name" value="MotB_plug"/>
    <property type="match status" value="1"/>
</dbReference>
<keyword evidence="9" id="KW-0969">Cilium</keyword>